<accession>A0ACB8TKD6</accession>
<proteinExistence type="predicted"/>
<keyword evidence="2" id="KW-1185">Reference proteome</keyword>
<dbReference type="EMBL" id="MU277187">
    <property type="protein sequence ID" value="KAI0068897.1"/>
    <property type="molecule type" value="Genomic_DNA"/>
</dbReference>
<comment type="caution">
    <text evidence="1">The sequence shown here is derived from an EMBL/GenBank/DDBJ whole genome shotgun (WGS) entry which is preliminary data.</text>
</comment>
<protein>
    <submittedName>
        <fullName evidence="1">Uncharacterized protein</fullName>
    </submittedName>
</protein>
<dbReference type="Proteomes" id="UP000814140">
    <property type="component" value="Unassembled WGS sequence"/>
</dbReference>
<evidence type="ECO:0000313" key="2">
    <source>
        <dbReference type="Proteomes" id="UP000814140"/>
    </source>
</evidence>
<sequence length="534" mass="60856">MEADDAQPSASSSGPTAPEHPLPSTHFYSIEYPGYVCSTSVGQALNSLGGHASVDTAFKRNASKQDSLLELSLRPGNPFSHPVPGDITSTNNILLKVVKRRRRLNGEEPEILGEYTATAVGVIPKTARFRSMVDYQFQPPADDPITKLRVAMGNMDVEAIREYHIPLEKEDYTLLEDSQAMDIDIDPQLMEGSESQPSKPRSNTRLFPPPLFSRQGIPQNYNFKANPMSVITTTVDEETGEEKKRLINKMRWKGFGPTSIMYAEKGVPSKPPENAEQVRNQFDQKIIRAMEEHFKTRPVWTRLALLNQFTASEAREIHNSKIILPLVCYVFQDGPWRDTLVRFGYDPRDDPSARLYQRLYFRNLNHPMARPSVTTRRQESRTTATSQNRAIEHTQDERKSHIFDGKTLSSETAAFQLCDITDPMLKEMIEDEDEVRETCNERDGWYTTHALERIKTVLRHKFFSMLEGYMATDEECAKLLEQQGTNNMVKPFARRLRPWRHNMAKGALPPEDAAAIRLHAALEKRAKSFQGQER</sequence>
<name>A0ACB8TKD6_9AGAM</name>
<organism evidence="1 2">
    <name type="scientific">Artomyces pyxidatus</name>
    <dbReference type="NCBI Taxonomy" id="48021"/>
    <lineage>
        <taxon>Eukaryota</taxon>
        <taxon>Fungi</taxon>
        <taxon>Dikarya</taxon>
        <taxon>Basidiomycota</taxon>
        <taxon>Agaricomycotina</taxon>
        <taxon>Agaricomycetes</taxon>
        <taxon>Russulales</taxon>
        <taxon>Auriscalpiaceae</taxon>
        <taxon>Artomyces</taxon>
    </lineage>
</organism>
<evidence type="ECO:0000313" key="1">
    <source>
        <dbReference type="EMBL" id="KAI0068897.1"/>
    </source>
</evidence>
<reference evidence="1" key="1">
    <citation type="submission" date="2021-03" db="EMBL/GenBank/DDBJ databases">
        <authorList>
            <consortium name="DOE Joint Genome Institute"/>
            <person name="Ahrendt S."/>
            <person name="Looney B.P."/>
            <person name="Miyauchi S."/>
            <person name="Morin E."/>
            <person name="Drula E."/>
            <person name="Courty P.E."/>
            <person name="Chicoki N."/>
            <person name="Fauchery L."/>
            <person name="Kohler A."/>
            <person name="Kuo A."/>
            <person name="Labutti K."/>
            <person name="Pangilinan J."/>
            <person name="Lipzen A."/>
            <person name="Riley R."/>
            <person name="Andreopoulos W."/>
            <person name="He G."/>
            <person name="Johnson J."/>
            <person name="Barry K.W."/>
            <person name="Grigoriev I.V."/>
            <person name="Nagy L."/>
            <person name="Hibbett D."/>
            <person name="Henrissat B."/>
            <person name="Matheny P.B."/>
            <person name="Labbe J."/>
            <person name="Martin F."/>
        </authorList>
    </citation>
    <scope>NUCLEOTIDE SEQUENCE</scope>
    <source>
        <strain evidence="1">HHB10654</strain>
    </source>
</reference>
<reference evidence="1" key="2">
    <citation type="journal article" date="2022" name="New Phytol.">
        <title>Evolutionary transition to the ectomycorrhizal habit in the genomes of a hyperdiverse lineage of mushroom-forming fungi.</title>
        <authorList>
            <person name="Looney B."/>
            <person name="Miyauchi S."/>
            <person name="Morin E."/>
            <person name="Drula E."/>
            <person name="Courty P.E."/>
            <person name="Kohler A."/>
            <person name="Kuo A."/>
            <person name="LaButti K."/>
            <person name="Pangilinan J."/>
            <person name="Lipzen A."/>
            <person name="Riley R."/>
            <person name="Andreopoulos W."/>
            <person name="He G."/>
            <person name="Johnson J."/>
            <person name="Nolan M."/>
            <person name="Tritt A."/>
            <person name="Barry K.W."/>
            <person name="Grigoriev I.V."/>
            <person name="Nagy L.G."/>
            <person name="Hibbett D."/>
            <person name="Henrissat B."/>
            <person name="Matheny P.B."/>
            <person name="Labbe J."/>
            <person name="Martin F.M."/>
        </authorList>
    </citation>
    <scope>NUCLEOTIDE SEQUENCE</scope>
    <source>
        <strain evidence="1">HHB10654</strain>
    </source>
</reference>
<gene>
    <name evidence="1" type="ORF">BV25DRAFT_1866793</name>
</gene>